<keyword evidence="5" id="KW-0694">RNA-binding</keyword>
<dbReference type="PANTHER" id="PTHR34276:SF1">
    <property type="entry name" value="MINI-RIBONUCLEASE 3"/>
    <property type="match status" value="1"/>
</dbReference>
<keyword evidence="5" id="KW-0690">Ribosome biogenesis</keyword>
<evidence type="ECO:0000259" key="6">
    <source>
        <dbReference type="Pfam" id="PF00636"/>
    </source>
</evidence>
<evidence type="ECO:0000313" key="8">
    <source>
        <dbReference type="EMBL" id="SCS46678.1"/>
    </source>
</evidence>
<keyword evidence="2 5" id="KW-0699">rRNA-binding</keyword>
<dbReference type="EMBL" id="FMPI01000001">
    <property type="protein sequence ID" value="SCS18888.1"/>
    <property type="molecule type" value="Genomic_DNA"/>
</dbReference>
<dbReference type="GO" id="GO:0005737">
    <property type="term" value="C:cytoplasm"/>
    <property type="evidence" value="ECO:0007669"/>
    <property type="project" value="UniProtKB-SubCell"/>
</dbReference>
<dbReference type="EC" id="3.1.26.-" evidence="5"/>
<dbReference type="HAMAP" id="MF_01468">
    <property type="entry name" value="RNase_Mini_III"/>
    <property type="match status" value="1"/>
</dbReference>
<dbReference type="GO" id="GO:0006364">
    <property type="term" value="P:rRNA processing"/>
    <property type="evidence" value="ECO:0007669"/>
    <property type="project" value="UniProtKB-UniRule"/>
</dbReference>
<evidence type="ECO:0000256" key="2">
    <source>
        <dbReference type="ARBA" id="ARBA00022730"/>
    </source>
</evidence>
<evidence type="ECO:0000313" key="9">
    <source>
        <dbReference type="Proteomes" id="UP000095412"/>
    </source>
</evidence>
<keyword evidence="4 5" id="KW-0378">Hydrolase</keyword>
<keyword evidence="8" id="KW-0030">Aminoacyl-tRNA synthetase</keyword>
<reference evidence="8 10" key="2">
    <citation type="submission" date="2016-09" db="EMBL/GenBank/DDBJ databases">
        <authorList>
            <consortium name="Pathogen Informatics"/>
        </authorList>
    </citation>
    <scope>NUCLEOTIDE SEQUENCE [LARGE SCALE GENOMIC DNA]</scope>
    <source>
        <strain evidence="8 10">82B</strain>
    </source>
</reference>
<accession>A0A1D4G1R8</accession>
<dbReference type="EMBL" id="FMPG01000001">
    <property type="protein sequence ID" value="SCS46678.1"/>
    <property type="molecule type" value="Genomic_DNA"/>
</dbReference>
<evidence type="ECO:0000256" key="5">
    <source>
        <dbReference type="HAMAP-Rule" id="MF_01468"/>
    </source>
</evidence>
<dbReference type="Gene3D" id="1.10.1520.10">
    <property type="entry name" value="Ribonuclease III domain"/>
    <property type="match status" value="1"/>
</dbReference>
<comment type="cofactor">
    <cofactor evidence="5">
        <name>Mg(2+)</name>
        <dbReference type="ChEBI" id="CHEBI:18420"/>
    </cofactor>
</comment>
<keyword evidence="3 5" id="KW-0255">Endonuclease</keyword>
<dbReference type="GO" id="GO:0019843">
    <property type="term" value="F:rRNA binding"/>
    <property type="evidence" value="ECO:0007669"/>
    <property type="project" value="UniProtKB-UniRule"/>
</dbReference>
<dbReference type="PIRSF" id="PIRSF005520">
    <property type="entry name" value="UCP005520"/>
    <property type="match status" value="1"/>
</dbReference>
<gene>
    <name evidence="5 8" type="primary">mrnC</name>
    <name evidence="8" type="ORF">SAMEA2297795_00610</name>
    <name evidence="7" type="ORF">SAMEA2297796_00015</name>
</gene>
<keyword evidence="5" id="KW-0963">Cytoplasm</keyword>
<dbReference type="InterPro" id="IPR008226">
    <property type="entry name" value="Mini3_fam"/>
</dbReference>
<organism evidence="8 10">
    <name type="scientific">Staphylococcus caeli</name>
    <dbReference type="NCBI Taxonomy" id="2201815"/>
    <lineage>
        <taxon>Bacteria</taxon>
        <taxon>Bacillati</taxon>
        <taxon>Bacillota</taxon>
        <taxon>Bacilli</taxon>
        <taxon>Bacillales</taxon>
        <taxon>Staphylococcaceae</taxon>
        <taxon>Staphylococcus</taxon>
    </lineage>
</organism>
<keyword evidence="9" id="KW-1185">Reference proteome</keyword>
<dbReference type="SUPFAM" id="SSF69065">
    <property type="entry name" value="RNase III domain-like"/>
    <property type="match status" value="1"/>
</dbReference>
<dbReference type="GO" id="GO:0004812">
    <property type="term" value="F:aminoacyl-tRNA ligase activity"/>
    <property type="evidence" value="ECO:0007669"/>
    <property type="project" value="UniProtKB-KW"/>
</dbReference>
<feature type="active site" evidence="5">
    <location>
        <position position="24"/>
    </location>
</feature>
<sequence length="136" mass="15752">MLDLNVVNMDNKLLNPLTLAYMGDAVLDQHVRAYIVLKLKAKPNRLHQEAKRYVSAKSQAQTLEALLESEWFTEEELDIVRRGRNAKSYTKAKNTDIQTYRKSSGLEAVIGYLYLEKEHERLTTLLECIIQNVNER</sequence>
<dbReference type="Proteomes" id="UP000095412">
    <property type="component" value="Unassembled WGS sequence"/>
</dbReference>
<keyword evidence="5" id="KW-0460">Magnesium</keyword>
<dbReference type="Proteomes" id="UP000095768">
    <property type="component" value="Unassembled WGS sequence"/>
</dbReference>
<protein>
    <recommendedName>
        <fullName evidence="5">Mini-ribonuclease 3</fullName>
        <shortName evidence="5">Mini-3</shortName>
        <shortName evidence="5">Mini-RNase 3</shortName>
        <ecNumber evidence="5">3.1.26.-</ecNumber>
    </recommendedName>
    <alternativeName>
        <fullName evidence="5">Mini-RNase III</fullName>
        <shortName evidence="5">Mini-III</shortName>
    </alternativeName>
</protein>
<dbReference type="Pfam" id="PF00636">
    <property type="entry name" value="Ribonuclease_3"/>
    <property type="match status" value="1"/>
</dbReference>
<evidence type="ECO:0000256" key="3">
    <source>
        <dbReference type="ARBA" id="ARBA00022759"/>
    </source>
</evidence>
<dbReference type="PANTHER" id="PTHR34276">
    <property type="entry name" value="MINI-RIBONUCLEASE 3"/>
    <property type="match status" value="1"/>
</dbReference>
<keyword evidence="1 5" id="KW-0540">Nuclease</keyword>
<dbReference type="InterPro" id="IPR036389">
    <property type="entry name" value="RNase_III_sf"/>
</dbReference>
<dbReference type="GO" id="GO:0004525">
    <property type="term" value="F:ribonuclease III activity"/>
    <property type="evidence" value="ECO:0007669"/>
    <property type="project" value="InterPro"/>
</dbReference>
<dbReference type="InterPro" id="IPR000999">
    <property type="entry name" value="RNase_III_dom"/>
</dbReference>
<evidence type="ECO:0000256" key="1">
    <source>
        <dbReference type="ARBA" id="ARBA00022722"/>
    </source>
</evidence>
<evidence type="ECO:0000313" key="7">
    <source>
        <dbReference type="EMBL" id="SCS18888.1"/>
    </source>
</evidence>
<evidence type="ECO:0000256" key="4">
    <source>
        <dbReference type="ARBA" id="ARBA00022801"/>
    </source>
</evidence>
<name>A0A1D4G1R8_9STAP</name>
<comment type="subunit">
    <text evidence="5">Homodimer.</text>
</comment>
<comment type="subcellular location">
    <subcellularLocation>
        <location evidence="5">Cytoplasm</location>
    </subcellularLocation>
</comment>
<proteinExistence type="inferred from homology"/>
<comment type="function">
    <text evidence="5">Involved in correct processing of both the 5' and 3' ends of 23S rRNA precursor. Processes 30S rRNA precursor transcript even in absence of ribonuclease 3 (Rnc); Rnc processes 30S rRNA into smaller rRNA precursors.</text>
</comment>
<keyword evidence="8" id="KW-0436">Ligase</keyword>
<comment type="similarity">
    <text evidence="5">Belongs to the MrnC RNase family.</text>
</comment>
<evidence type="ECO:0000313" key="10">
    <source>
        <dbReference type="Proteomes" id="UP000095768"/>
    </source>
</evidence>
<feature type="domain" description="RNase III" evidence="6">
    <location>
        <begin position="18"/>
        <end position="117"/>
    </location>
</feature>
<reference evidence="7 9" key="1">
    <citation type="submission" date="2016-09" db="EMBL/GenBank/DDBJ databases">
        <authorList>
            <consortium name="Pathogen Informatics"/>
            <person name="Sun Q."/>
            <person name="Inoue M."/>
        </authorList>
    </citation>
    <scope>NUCLEOTIDE SEQUENCE [LARGE SCALE GENOMIC DNA]</scope>
    <source>
        <strain evidence="7 9">82C</strain>
    </source>
</reference>
<keyword evidence="5" id="KW-0698">rRNA processing</keyword>
<dbReference type="AlphaFoldDB" id="A0A1D4G1R8"/>